<dbReference type="OrthoDB" id="4539099at2"/>
<gene>
    <name evidence="1" type="ORF">E1261_11695</name>
</gene>
<dbReference type="Proteomes" id="UP000295075">
    <property type="component" value="Unassembled WGS sequence"/>
</dbReference>
<proteinExistence type="predicted"/>
<dbReference type="EMBL" id="SMKA01000036">
    <property type="protein sequence ID" value="TDC31166.1"/>
    <property type="molecule type" value="Genomic_DNA"/>
</dbReference>
<comment type="caution">
    <text evidence="1">The sequence shown here is derived from an EMBL/GenBank/DDBJ whole genome shotgun (WGS) entry which is preliminary data.</text>
</comment>
<keyword evidence="2" id="KW-1185">Reference proteome</keyword>
<accession>A0A4R4Q7E8</accession>
<organism evidence="1 2">
    <name type="scientific">Kribbella albertanoniae</name>
    <dbReference type="NCBI Taxonomy" id="1266829"/>
    <lineage>
        <taxon>Bacteria</taxon>
        <taxon>Bacillati</taxon>
        <taxon>Actinomycetota</taxon>
        <taxon>Actinomycetes</taxon>
        <taxon>Propionibacteriales</taxon>
        <taxon>Kribbellaceae</taxon>
        <taxon>Kribbella</taxon>
    </lineage>
</organism>
<name>A0A4R4Q7E8_9ACTN</name>
<evidence type="ECO:0000313" key="1">
    <source>
        <dbReference type="EMBL" id="TDC31166.1"/>
    </source>
</evidence>
<sequence length="120" mass="14238">MRPLTDEHPEVFGPASQVWVREHGDAPWAIDVPLTPDTDGLWTNKYFPEHTARLDDVTWVADDGIRYLNPEVVLLFKARLHRSKDRHDLDRTWPLLPADKQRWLREAVRRYLPDCPWKFV</sequence>
<evidence type="ECO:0000313" key="2">
    <source>
        <dbReference type="Proteomes" id="UP000295075"/>
    </source>
</evidence>
<reference evidence="1 2" key="1">
    <citation type="submission" date="2019-03" db="EMBL/GenBank/DDBJ databases">
        <title>Draft genome sequences of novel Actinobacteria.</title>
        <authorList>
            <person name="Sahin N."/>
            <person name="Ay H."/>
            <person name="Saygin H."/>
        </authorList>
    </citation>
    <scope>NUCLEOTIDE SEQUENCE [LARGE SCALE GENOMIC DNA]</scope>
    <source>
        <strain evidence="1 2">JCM 30547</strain>
    </source>
</reference>
<protein>
    <submittedName>
        <fullName evidence="1">Uncharacterized protein</fullName>
    </submittedName>
</protein>
<dbReference type="AlphaFoldDB" id="A0A4R4Q7E8"/>